<dbReference type="RefSeq" id="XP_043184645.1">
    <property type="nucleotide sequence ID" value="XM_043331135.1"/>
</dbReference>
<dbReference type="AlphaFoldDB" id="A0A8H8P4C1"/>
<dbReference type="GeneID" id="67033598"/>
<protein>
    <submittedName>
        <fullName evidence="2">Retrotransposon-derived protein PEG10</fullName>
    </submittedName>
</protein>
<proteinExistence type="predicted"/>
<dbReference type="KEGG" id="rsx:RhiXN_11320"/>
<reference evidence="2" key="1">
    <citation type="submission" date="2020-05" db="EMBL/GenBank/DDBJ databases">
        <title>Evolutionary and genomic comparisons of hybrid uninucleate and nonhybrid Rhizoctonia fungi.</title>
        <authorList>
            <person name="Li C."/>
            <person name="Chen X."/>
        </authorList>
    </citation>
    <scope>NUCLEOTIDE SEQUENCE</scope>
    <source>
        <strain evidence="2">AG-1 IA</strain>
    </source>
</reference>
<feature type="region of interest" description="Disordered" evidence="1">
    <location>
        <begin position="36"/>
        <end position="67"/>
    </location>
</feature>
<name>A0A8H8P4C1_9AGAM</name>
<gene>
    <name evidence="2" type="ORF">RhiXN_11320</name>
</gene>
<sequence>MELDWNGAALCGQFAQGLHWENAALVIDNTLQEEHASHLPKGIKSGSSSTPNQGASTGQLATTSKKLSDNPNYLLEEERNCHRAAGSCIKCSKMGHKC</sequence>
<dbReference type="EMBL" id="CP059669">
    <property type="protein sequence ID" value="QRW24408.1"/>
    <property type="molecule type" value="Genomic_DNA"/>
</dbReference>
<dbReference type="Proteomes" id="UP000650533">
    <property type="component" value="Chromosome 12"/>
</dbReference>
<evidence type="ECO:0000256" key="1">
    <source>
        <dbReference type="SAM" id="MobiDB-lite"/>
    </source>
</evidence>
<feature type="compositionally biased region" description="Polar residues" evidence="1">
    <location>
        <begin position="45"/>
        <end position="67"/>
    </location>
</feature>
<evidence type="ECO:0000313" key="3">
    <source>
        <dbReference type="Proteomes" id="UP000650533"/>
    </source>
</evidence>
<accession>A0A8H8P4C1</accession>
<organism evidence="2 3">
    <name type="scientific">Rhizoctonia solani</name>
    <dbReference type="NCBI Taxonomy" id="456999"/>
    <lineage>
        <taxon>Eukaryota</taxon>
        <taxon>Fungi</taxon>
        <taxon>Dikarya</taxon>
        <taxon>Basidiomycota</taxon>
        <taxon>Agaricomycotina</taxon>
        <taxon>Agaricomycetes</taxon>
        <taxon>Cantharellales</taxon>
        <taxon>Ceratobasidiaceae</taxon>
        <taxon>Rhizoctonia</taxon>
    </lineage>
</organism>
<evidence type="ECO:0000313" key="2">
    <source>
        <dbReference type="EMBL" id="QRW24408.1"/>
    </source>
</evidence>